<name>A0ABS8Y369_DATST</name>
<evidence type="ECO:0000313" key="1">
    <source>
        <dbReference type="EMBL" id="MCE5165961.1"/>
    </source>
</evidence>
<sequence length="65" mass="7504">MPRRHCLGMANCGLRRQCMWLDDVHGIQPRKGRLECWQGGLDQQRATDRRMAPIGHACKLWDDSA</sequence>
<dbReference type="Proteomes" id="UP000823775">
    <property type="component" value="Unassembled WGS sequence"/>
</dbReference>
<proteinExistence type="predicted"/>
<organism evidence="1 2">
    <name type="scientific">Datura stramonium</name>
    <name type="common">Jimsonweed</name>
    <name type="synonym">Common thornapple</name>
    <dbReference type="NCBI Taxonomy" id="4076"/>
    <lineage>
        <taxon>Eukaryota</taxon>
        <taxon>Viridiplantae</taxon>
        <taxon>Streptophyta</taxon>
        <taxon>Embryophyta</taxon>
        <taxon>Tracheophyta</taxon>
        <taxon>Spermatophyta</taxon>
        <taxon>Magnoliopsida</taxon>
        <taxon>eudicotyledons</taxon>
        <taxon>Gunneridae</taxon>
        <taxon>Pentapetalae</taxon>
        <taxon>asterids</taxon>
        <taxon>lamiids</taxon>
        <taxon>Solanales</taxon>
        <taxon>Solanaceae</taxon>
        <taxon>Solanoideae</taxon>
        <taxon>Datureae</taxon>
        <taxon>Datura</taxon>
    </lineage>
</organism>
<protein>
    <submittedName>
        <fullName evidence="1">Uncharacterized protein</fullName>
    </submittedName>
</protein>
<comment type="caution">
    <text evidence="1">The sequence shown here is derived from an EMBL/GenBank/DDBJ whole genome shotgun (WGS) entry which is preliminary data.</text>
</comment>
<accession>A0ABS8Y369</accession>
<gene>
    <name evidence="1" type="ORF">HAX54_013471</name>
</gene>
<keyword evidence="2" id="KW-1185">Reference proteome</keyword>
<reference evidence="1 2" key="1">
    <citation type="journal article" date="2021" name="BMC Genomics">
        <title>Datura genome reveals duplications of psychoactive alkaloid biosynthetic genes and high mutation rate following tissue culture.</title>
        <authorList>
            <person name="Rajewski A."/>
            <person name="Carter-House D."/>
            <person name="Stajich J."/>
            <person name="Litt A."/>
        </authorList>
    </citation>
    <scope>NUCLEOTIDE SEQUENCE [LARGE SCALE GENOMIC DNA]</scope>
    <source>
        <strain evidence="1">AR-01</strain>
    </source>
</reference>
<feature type="non-terminal residue" evidence="1">
    <location>
        <position position="65"/>
    </location>
</feature>
<evidence type="ECO:0000313" key="2">
    <source>
        <dbReference type="Proteomes" id="UP000823775"/>
    </source>
</evidence>
<dbReference type="EMBL" id="JACEIK010018109">
    <property type="protein sequence ID" value="MCE5165961.1"/>
    <property type="molecule type" value="Genomic_DNA"/>
</dbReference>